<dbReference type="AlphaFoldDB" id="A0A8J6XP67"/>
<protein>
    <submittedName>
        <fullName evidence="1">Uncharacterized protein</fullName>
    </submittedName>
</protein>
<dbReference type="Proteomes" id="UP000629098">
    <property type="component" value="Unassembled WGS sequence"/>
</dbReference>
<sequence>MPYITGFERDGMVKATRDNVIEILQTRFEVVPKELSASLAQIADK</sequence>
<comment type="caution">
    <text evidence="1">The sequence shown here is derived from an EMBL/GenBank/DDBJ whole genome shotgun (WGS) entry which is preliminary data.</text>
</comment>
<evidence type="ECO:0000313" key="2">
    <source>
        <dbReference type="Proteomes" id="UP000629098"/>
    </source>
</evidence>
<accession>A0A8J6XP67</accession>
<evidence type="ECO:0000313" key="1">
    <source>
        <dbReference type="EMBL" id="MBD2776877.1"/>
    </source>
</evidence>
<proteinExistence type="predicted"/>
<dbReference type="EMBL" id="JACXAE010000099">
    <property type="protein sequence ID" value="MBD2776877.1"/>
    <property type="molecule type" value="Genomic_DNA"/>
</dbReference>
<organism evidence="1 2">
    <name type="scientific">Iningainema tapete BLCC-T55</name>
    <dbReference type="NCBI Taxonomy" id="2748662"/>
    <lineage>
        <taxon>Bacteria</taxon>
        <taxon>Bacillati</taxon>
        <taxon>Cyanobacteriota</taxon>
        <taxon>Cyanophyceae</taxon>
        <taxon>Nostocales</taxon>
        <taxon>Scytonemataceae</taxon>
        <taxon>Iningainema tapete</taxon>
    </lineage>
</organism>
<name>A0A8J6XP67_9CYAN</name>
<reference evidence="1" key="1">
    <citation type="submission" date="2020-09" db="EMBL/GenBank/DDBJ databases">
        <title>Iningainema tapete sp. nov. (Scytonemataceae, Cyanobacteria) from greenhouses in central Florida (USA) produces two types of nodularin with biosynthetic potential for microcystin-LR and anabaenopeptins.</title>
        <authorList>
            <person name="Berthold D.E."/>
            <person name="Lefler F.W."/>
            <person name="Huang I.-S."/>
            <person name="Abdulla H."/>
            <person name="Zimba P.V."/>
            <person name="Laughinghouse H.D. IV."/>
        </authorList>
    </citation>
    <scope>NUCLEOTIDE SEQUENCE</scope>
    <source>
        <strain evidence="1">BLCCT55</strain>
    </source>
</reference>
<dbReference type="RefSeq" id="WP_190835950.1">
    <property type="nucleotide sequence ID" value="NZ_CAWPPI010000099.1"/>
</dbReference>
<gene>
    <name evidence="1" type="ORF">ICL16_33715</name>
</gene>
<keyword evidence="2" id="KW-1185">Reference proteome</keyword>